<organism evidence="1 2">
    <name type="scientific">Luteolibacter arcticus</name>
    <dbReference type="NCBI Taxonomy" id="1581411"/>
    <lineage>
        <taxon>Bacteria</taxon>
        <taxon>Pseudomonadati</taxon>
        <taxon>Verrucomicrobiota</taxon>
        <taxon>Verrucomicrobiia</taxon>
        <taxon>Verrucomicrobiales</taxon>
        <taxon>Verrucomicrobiaceae</taxon>
        <taxon>Luteolibacter</taxon>
    </lineage>
</organism>
<comment type="caution">
    <text evidence="1">The sequence shown here is derived from an EMBL/GenBank/DDBJ whole genome shotgun (WGS) entry which is preliminary data.</text>
</comment>
<dbReference type="RefSeq" id="WP_264489396.1">
    <property type="nucleotide sequence ID" value="NZ_JAPDDT010000013.1"/>
</dbReference>
<sequence>MKPRRRKQVLIGASIYLFLWSITALVGLPQVDQAFERELAMGSFEFADTGIAEVPVRRIEFFNISNPEDLEGRVSDQPWKCRSAGLAVAPFVIVDQAAWQQYPLSGFGGRRLVLWTFGYVRWRPLKKYWVS</sequence>
<reference evidence="1 2" key="1">
    <citation type="submission" date="2022-10" db="EMBL/GenBank/DDBJ databases">
        <title>Luteolibacter arcticus strain CCTCC AB 2014275, whole genome shotgun sequencing project.</title>
        <authorList>
            <person name="Zhao G."/>
            <person name="Shen L."/>
        </authorList>
    </citation>
    <scope>NUCLEOTIDE SEQUENCE [LARGE SCALE GENOMIC DNA]</scope>
    <source>
        <strain evidence="1 2">CCTCC AB 2014275</strain>
    </source>
</reference>
<proteinExistence type="predicted"/>
<evidence type="ECO:0000313" key="1">
    <source>
        <dbReference type="EMBL" id="MCW1925289.1"/>
    </source>
</evidence>
<gene>
    <name evidence="1" type="ORF">OKA05_22200</name>
</gene>
<dbReference type="EMBL" id="JAPDDT010000013">
    <property type="protein sequence ID" value="MCW1925289.1"/>
    <property type="molecule type" value="Genomic_DNA"/>
</dbReference>
<evidence type="ECO:0000313" key="2">
    <source>
        <dbReference type="Proteomes" id="UP001320876"/>
    </source>
</evidence>
<name>A0ABT3GP45_9BACT</name>
<dbReference type="Proteomes" id="UP001320876">
    <property type="component" value="Unassembled WGS sequence"/>
</dbReference>
<keyword evidence="2" id="KW-1185">Reference proteome</keyword>
<protein>
    <submittedName>
        <fullName evidence="1">Uncharacterized protein</fullName>
    </submittedName>
</protein>
<accession>A0ABT3GP45</accession>